<dbReference type="InterPro" id="IPR011611">
    <property type="entry name" value="PfkB_dom"/>
</dbReference>
<keyword evidence="5" id="KW-1185">Reference proteome</keyword>
<evidence type="ECO:0000313" key="5">
    <source>
        <dbReference type="Proteomes" id="UP000229433"/>
    </source>
</evidence>
<dbReference type="Gene3D" id="3.40.1190.20">
    <property type="match status" value="1"/>
</dbReference>
<evidence type="ECO:0000256" key="2">
    <source>
        <dbReference type="ARBA" id="ARBA00022777"/>
    </source>
</evidence>
<reference evidence="4 5" key="1">
    <citation type="submission" date="2017-08" db="EMBL/GenBank/DDBJ databases">
        <title>The whole genome shortgun sequences of strain Leeuwenhoekiella nanhaiensis G18 from the South China Sea.</title>
        <authorList>
            <person name="Liu Q."/>
        </authorList>
    </citation>
    <scope>NUCLEOTIDE SEQUENCE [LARGE SCALE GENOMIC DNA]</scope>
    <source>
        <strain evidence="4 5">G18</strain>
    </source>
</reference>
<evidence type="ECO:0000259" key="3">
    <source>
        <dbReference type="Pfam" id="PF00294"/>
    </source>
</evidence>
<keyword evidence="2 4" id="KW-0418">Kinase</keyword>
<dbReference type="AlphaFoldDB" id="A0A2G1VX59"/>
<dbReference type="InterPro" id="IPR029056">
    <property type="entry name" value="Ribokinase-like"/>
</dbReference>
<dbReference type="RefSeq" id="WP_099644903.1">
    <property type="nucleotide sequence ID" value="NZ_KZ319287.1"/>
</dbReference>
<organism evidence="4 5">
    <name type="scientific">Leeuwenhoekiella nanhaiensis</name>
    <dbReference type="NCBI Taxonomy" id="1655491"/>
    <lineage>
        <taxon>Bacteria</taxon>
        <taxon>Pseudomonadati</taxon>
        <taxon>Bacteroidota</taxon>
        <taxon>Flavobacteriia</taxon>
        <taxon>Flavobacteriales</taxon>
        <taxon>Flavobacteriaceae</taxon>
        <taxon>Leeuwenhoekiella</taxon>
    </lineage>
</organism>
<proteinExistence type="predicted"/>
<protein>
    <submittedName>
        <fullName evidence="4">Carbohydrate kinase family protein</fullName>
    </submittedName>
</protein>
<dbReference type="OrthoDB" id="9779730at2"/>
<sequence length="328" mass="37141">MSKPLKIVVAGPIPRDTISTYENDIIMRYGCVTHPVIALSKLLADEGSVVPVTNIHQKDEAGIAKEFEAFRNVSLEGINSKEDRGTVILLDFKDQNNREEKQLACMNPIRPKHIKQHLDADAFVFVPITDFEISLSTLKHIKKHSKGKIIFDAHGATTAMDVKGHRHRKFWVDRDEWLPYIDVLKMNLEESQCMSFAREYEHEIPSIYDENATEHLDDLAEHVLKKGVSYFYVTMDSRGCILYHMQDGKVKKDWIPSIKVDKVVDTTGCGDSFAGGLAYGFAKYNDPVRAAQYANILGARRTQGKGWDVFKTAEETEAIRESSYATDK</sequence>
<feature type="domain" description="Carbohydrate kinase PfkB" evidence="3">
    <location>
        <begin position="173"/>
        <end position="306"/>
    </location>
</feature>
<keyword evidence="1" id="KW-0808">Transferase</keyword>
<dbReference type="PANTHER" id="PTHR10584:SF166">
    <property type="entry name" value="RIBOKINASE"/>
    <property type="match status" value="1"/>
</dbReference>
<dbReference type="EMBL" id="NQXA01000001">
    <property type="protein sequence ID" value="PHQ31363.1"/>
    <property type="molecule type" value="Genomic_DNA"/>
</dbReference>
<comment type="caution">
    <text evidence="4">The sequence shown here is derived from an EMBL/GenBank/DDBJ whole genome shotgun (WGS) entry which is preliminary data.</text>
</comment>
<name>A0A2G1VX59_9FLAO</name>
<dbReference type="Proteomes" id="UP000229433">
    <property type="component" value="Unassembled WGS sequence"/>
</dbReference>
<evidence type="ECO:0000313" key="4">
    <source>
        <dbReference type="EMBL" id="PHQ31363.1"/>
    </source>
</evidence>
<accession>A0A2G1VX59</accession>
<dbReference type="GO" id="GO:0016301">
    <property type="term" value="F:kinase activity"/>
    <property type="evidence" value="ECO:0007669"/>
    <property type="project" value="UniProtKB-KW"/>
</dbReference>
<gene>
    <name evidence="4" type="ORF">CJ305_03405</name>
</gene>
<dbReference type="SUPFAM" id="SSF53613">
    <property type="entry name" value="Ribokinase-like"/>
    <property type="match status" value="1"/>
</dbReference>
<dbReference type="PANTHER" id="PTHR10584">
    <property type="entry name" value="SUGAR KINASE"/>
    <property type="match status" value="1"/>
</dbReference>
<dbReference type="Pfam" id="PF00294">
    <property type="entry name" value="PfkB"/>
    <property type="match status" value="1"/>
</dbReference>
<evidence type="ECO:0000256" key="1">
    <source>
        <dbReference type="ARBA" id="ARBA00022679"/>
    </source>
</evidence>